<organism evidence="1 2">
    <name type="scientific">Asaia bogorensis</name>
    <dbReference type="NCBI Taxonomy" id="91915"/>
    <lineage>
        <taxon>Bacteria</taxon>
        <taxon>Pseudomonadati</taxon>
        <taxon>Pseudomonadota</taxon>
        <taxon>Alphaproteobacteria</taxon>
        <taxon>Acetobacterales</taxon>
        <taxon>Acetobacteraceae</taxon>
        <taxon>Asaia</taxon>
    </lineage>
</organism>
<proteinExistence type="predicted"/>
<reference evidence="1 2" key="1">
    <citation type="journal article" date="2014" name="Genome Biol. Evol.">
        <title>Acetic acid bacteria genomes reveal functional traits for adaptation to life in insect guts.</title>
        <authorList>
            <person name="Chouaia B."/>
            <person name="Gaiarsa S."/>
            <person name="Crotti E."/>
            <person name="Comandatore F."/>
            <person name="Degli Esposti M."/>
            <person name="Ricci I."/>
            <person name="Alma A."/>
            <person name="Favia G."/>
            <person name="Bandi C."/>
            <person name="Daffonchio D."/>
        </authorList>
    </citation>
    <scope>NUCLEOTIDE SEQUENCE [LARGE SCALE GENOMIC DNA]</scope>
    <source>
        <strain evidence="1 2">SF2.1</strain>
    </source>
</reference>
<dbReference type="EMBL" id="CBLX010000009">
    <property type="protein sequence ID" value="CDG39631.1"/>
    <property type="molecule type" value="Genomic_DNA"/>
</dbReference>
<accession>A0A060QK18</accession>
<name>A0A060QK18_9PROT</name>
<dbReference type="InterPro" id="IPR021808">
    <property type="entry name" value="DUF3383"/>
</dbReference>
<protein>
    <submittedName>
        <fullName evidence="1">Phage-related protein</fullName>
    </submittedName>
</protein>
<reference evidence="1 2" key="2">
    <citation type="journal article" date="2014" name="PLoS ONE">
        <title>Evolution of mitochondria reconstructed from the energy metabolism of living bacteria.</title>
        <authorList>
            <person name="Degli Esposti M."/>
            <person name="Chouaia B."/>
            <person name="Comandatore F."/>
            <person name="Crotti E."/>
            <person name="Sassera D."/>
            <person name="Lievens P.M."/>
            <person name="Daffonchio D."/>
            <person name="Bandi C."/>
        </authorList>
    </citation>
    <scope>NUCLEOTIDE SEQUENCE [LARGE SCALE GENOMIC DNA]</scope>
    <source>
        <strain evidence="1 2">SF2.1</strain>
    </source>
</reference>
<dbReference type="eggNOG" id="ENOG502Z867">
    <property type="taxonomic scope" value="Bacteria"/>
</dbReference>
<gene>
    <name evidence="1" type="ORF">ASAP_1586</name>
</gene>
<dbReference type="AlphaFoldDB" id="A0A060QK18"/>
<evidence type="ECO:0000313" key="2">
    <source>
        <dbReference type="Proteomes" id="UP000027583"/>
    </source>
</evidence>
<dbReference type="RefSeq" id="WP_023977185.1">
    <property type="nucleotide sequence ID" value="NZ_CBLX010000009.1"/>
</dbReference>
<dbReference type="Pfam" id="PF11863">
    <property type="entry name" value="DUF3383"/>
    <property type="match status" value="2"/>
</dbReference>
<dbReference type="Proteomes" id="UP000027583">
    <property type="component" value="Unassembled WGS sequence"/>
</dbReference>
<sequence>MSAGLPVSDIVSVTVTLSPTAAGTRNFGALLVIGSSGVLGATENLRAYTSLAALAEDFGTTAPEYLAGDMFFSQSPQPSTLYVGEERQGEALTDTIARLASASGDWYGCVIALAAAPADSAVVSAAQMIEGLSPSRALFVTTQEAGAMDPTSTTDLAYLLKQANLSRTACQYSSSSPYAAASLFGRNATVDYAANNSVITLKFKSEPGVAAETLSQTQANALDAKNCNYFVNYQNGTAIIQQGVMSNGTFIDVRIGADAYQNSLQTAGFNRLYAATKIPQTDAGMTTLKADYDSVSQAYVANGFFAPGVWEGPPIGAINTGDTLTDGYYIYKPPIASQSAADRAARKAVTMQIACKLAGAVHSSNVLVNIVN</sequence>
<evidence type="ECO:0000313" key="1">
    <source>
        <dbReference type="EMBL" id="CDG39631.1"/>
    </source>
</evidence>
<comment type="caution">
    <text evidence="1">The sequence shown here is derived from an EMBL/GenBank/DDBJ whole genome shotgun (WGS) entry which is preliminary data.</text>
</comment>